<proteinExistence type="predicted"/>
<keyword evidence="5 7" id="KW-0472">Membrane</keyword>
<dbReference type="CDD" id="cd13962">
    <property type="entry name" value="PT_UbiA_UBIAD1"/>
    <property type="match status" value="1"/>
</dbReference>
<dbReference type="GO" id="GO:0005886">
    <property type="term" value="C:plasma membrane"/>
    <property type="evidence" value="ECO:0007669"/>
    <property type="project" value="TreeGrafter"/>
</dbReference>
<evidence type="ECO:0000256" key="5">
    <source>
        <dbReference type="ARBA" id="ARBA00023136"/>
    </source>
</evidence>
<keyword evidence="4 7" id="KW-1133">Transmembrane helix</keyword>
<evidence type="ECO:0000256" key="4">
    <source>
        <dbReference type="ARBA" id="ARBA00022989"/>
    </source>
</evidence>
<dbReference type="GO" id="GO:0009234">
    <property type="term" value="P:menaquinone biosynthetic process"/>
    <property type="evidence" value="ECO:0007669"/>
    <property type="project" value="UniProtKB-UniRule"/>
</dbReference>
<evidence type="ECO:0000256" key="6">
    <source>
        <dbReference type="NCBIfam" id="TIGR00751"/>
    </source>
</evidence>
<gene>
    <name evidence="8" type="primary">menA_2</name>
    <name evidence="8" type="ORF">NCTC12965_00607</name>
</gene>
<protein>
    <recommendedName>
        <fullName evidence="6">1,4-dihydroxy-2-naphthoate octaprenyltransferase</fullName>
        <ecNumber evidence="6">2.5.1.74</ecNumber>
    </recommendedName>
</protein>
<dbReference type="PANTHER" id="PTHR13929">
    <property type="entry name" value="1,4-DIHYDROXY-2-NAPHTHOATE OCTAPRENYLTRANSFERASE"/>
    <property type="match status" value="1"/>
</dbReference>
<dbReference type="NCBIfam" id="TIGR00751">
    <property type="entry name" value="menA"/>
    <property type="match status" value="1"/>
</dbReference>
<dbReference type="EMBL" id="CABEEZ010000019">
    <property type="protein sequence ID" value="VTR18678.1"/>
    <property type="molecule type" value="Genomic_DNA"/>
</dbReference>
<dbReference type="InterPro" id="IPR000537">
    <property type="entry name" value="UbiA_prenyltransferase"/>
</dbReference>
<feature type="transmembrane region" description="Helical" evidence="7">
    <location>
        <begin position="44"/>
        <end position="76"/>
    </location>
</feature>
<organism evidence="8">
    <name type="scientific">Serratia fonticola</name>
    <dbReference type="NCBI Taxonomy" id="47917"/>
    <lineage>
        <taxon>Bacteria</taxon>
        <taxon>Pseudomonadati</taxon>
        <taxon>Pseudomonadota</taxon>
        <taxon>Gammaproteobacteria</taxon>
        <taxon>Enterobacterales</taxon>
        <taxon>Yersiniaceae</taxon>
        <taxon>Serratia</taxon>
    </lineage>
</organism>
<dbReference type="InterPro" id="IPR026046">
    <property type="entry name" value="UBIAD1"/>
</dbReference>
<sequence>MACSRAAVLNINNLRDIESDRANGKNTLAVRLGPQNARYYHATLLIAAVVCFALFTLLNLHSLWGWLFVLAIPFLYRHGMRVLRDPTAVGMRPMLEHMVKAALLANVLFAIGVVLS</sequence>
<comment type="subcellular location">
    <subcellularLocation>
        <location evidence="1">Membrane</location>
        <topology evidence="1">Multi-pass membrane protein</topology>
    </subcellularLocation>
</comment>
<dbReference type="PANTHER" id="PTHR13929:SF0">
    <property type="entry name" value="UBIA PRENYLTRANSFERASE DOMAIN-CONTAINING PROTEIN 1"/>
    <property type="match status" value="1"/>
</dbReference>
<dbReference type="Gene3D" id="1.20.120.1780">
    <property type="entry name" value="UbiA prenyltransferase"/>
    <property type="match status" value="1"/>
</dbReference>
<dbReference type="GO" id="GO:0046428">
    <property type="term" value="F:1,4-dihydroxy-2-naphthoate polyprenyltransferase activity"/>
    <property type="evidence" value="ECO:0007669"/>
    <property type="project" value="UniProtKB-UniRule"/>
</dbReference>
<keyword evidence="3 7" id="KW-0812">Transmembrane</keyword>
<reference evidence="8" key="1">
    <citation type="submission" date="2019-05" db="EMBL/GenBank/DDBJ databases">
        <authorList>
            <consortium name="Pathogen Informatics"/>
        </authorList>
    </citation>
    <scope>NUCLEOTIDE SEQUENCE [LARGE SCALE GENOMIC DNA]</scope>
    <source>
        <strain evidence="8">NCTC12965</strain>
    </source>
</reference>
<evidence type="ECO:0000256" key="7">
    <source>
        <dbReference type="SAM" id="Phobius"/>
    </source>
</evidence>
<evidence type="ECO:0000256" key="2">
    <source>
        <dbReference type="ARBA" id="ARBA00022679"/>
    </source>
</evidence>
<evidence type="ECO:0000256" key="3">
    <source>
        <dbReference type="ARBA" id="ARBA00022692"/>
    </source>
</evidence>
<dbReference type="AlphaFoldDB" id="A0A4V6KKC8"/>
<feature type="transmembrane region" description="Helical" evidence="7">
    <location>
        <begin position="97"/>
        <end position="115"/>
    </location>
</feature>
<dbReference type="EC" id="2.5.1.74" evidence="6"/>
<keyword evidence="2 8" id="KW-0808">Transferase</keyword>
<accession>A0A4V6KKC8</accession>
<evidence type="ECO:0000313" key="8">
    <source>
        <dbReference type="EMBL" id="VTR18678.1"/>
    </source>
</evidence>
<evidence type="ECO:0000256" key="1">
    <source>
        <dbReference type="ARBA" id="ARBA00004141"/>
    </source>
</evidence>
<name>A0A4V6KKC8_SERFO</name>
<dbReference type="Pfam" id="PF01040">
    <property type="entry name" value="UbiA"/>
    <property type="match status" value="1"/>
</dbReference>
<dbReference type="GO" id="GO:0042371">
    <property type="term" value="P:vitamin K biosynthetic process"/>
    <property type="evidence" value="ECO:0007669"/>
    <property type="project" value="TreeGrafter"/>
</dbReference>